<evidence type="ECO:0000256" key="1">
    <source>
        <dbReference type="ARBA" id="ARBA00008416"/>
    </source>
</evidence>
<evidence type="ECO:0000313" key="5">
    <source>
        <dbReference type="EMBL" id="PCJ00573.1"/>
    </source>
</evidence>
<feature type="binding site" evidence="2">
    <location>
        <position position="64"/>
    </location>
    <ligand>
        <name>Fe cation</name>
        <dbReference type="ChEBI" id="CHEBI:24875"/>
    </ligand>
</feature>
<gene>
    <name evidence="5" type="ORF">COB13_09720</name>
</gene>
<comment type="cofactor">
    <cofactor evidence="2">
        <name>Fe cation</name>
        <dbReference type="ChEBI" id="CHEBI:24875"/>
    </cofactor>
    <text evidence="2">Binds 1 Fe cation per subunit.</text>
</comment>
<dbReference type="InterPro" id="IPR011051">
    <property type="entry name" value="RmlC_Cupin_sf"/>
</dbReference>
<dbReference type="Gene3D" id="2.60.120.10">
    <property type="entry name" value="Jelly Rolls"/>
    <property type="match status" value="1"/>
</dbReference>
<evidence type="ECO:0000256" key="3">
    <source>
        <dbReference type="RuleBase" id="RU003457"/>
    </source>
</evidence>
<dbReference type="PANTHER" id="PTHR13903">
    <property type="entry name" value="PIRIN-RELATED"/>
    <property type="match status" value="1"/>
</dbReference>
<dbReference type="SUPFAM" id="SSF51182">
    <property type="entry name" value="RmlC-like cupins"/>
    <property type="match status" value="1"/>
</dbReference>
<protein>
    <recommendedName>
        <fullName evidence="4">Pirin N-terminal domain-containing protein</fullName>
    </recommendedName>
</protein>
<evidence type="ECO:0000259" key="4">
    <source>
        <dbReference type="Pfam" id="PF02678"/>
    </source>
</evidence>
<evidence type="ECO:0000256" key="2">
    <source>
        <dbReference type="PIRSR" id="PIRSR006232-1"/>
    </source>
</evidence>
<accession>A0A2A4Z0I5</accession>
<feature type="binding site" evidence="2">
    <location>
        <position position="62"/>
    </location>
    <ligand>
        <name>Fe cation</name>
        <dbReference type="ChEBI" id="CHEBI:24875"/>
    </ligand>
</feature>
<reference evidence="5" key="2">
    <citation type="journal article" date="2018" name="ISME J.">
        <title>A dynamic microbial community with high functional redundancy inhabits the cold, oxic subseafloor aquifer.</title>
        <authorList>
            <person name="Tully B.J."/>
            <person name="Wheat C.G."/>
            <person name="Glazer B.T."/>
            <person name="Huber J.A."/>
        </authorList>
    </citation>
    <scope>NUCLEOTIDE SEQUENCE</scope>
    <source>
        <strain evidence="5">NORP83</strain>
    </source>
</reference>
<dbReference type="AlphaFoldDB" id="A0A2A4Z0I5"/>
<name>A0A2A4Z0I5_9PROT</name>
<dbReference type="PANTHER" id="PTHR13903:SF8">
    <property type="entry name" value="PIRIN"/>
    <property type="match status" value="1"/>
</dbReference>
<feature type="domain" description="Pirin N-terminal" evidence="4">
    <location>
        <begin position="32"/>
        <end position="125"/>
    </location>
</feature>
<feature type="binding site" evidence="2">
    <location>
        <position position="109"/>
    </location>
    <ligand>
        <name>Fe cation</name>
        <dbReference type="ChEBI" id="CHEBI:24875"/>
    </ligand>
</feature>
<comment type="similarity">
    <text evidence="1 3">Belongs to the pirin family.</text>
</comment>
<keyword evidence="2" id="KW-0479">Metal-binding</keyword>
<sequence length="194" mass="21359">MTIPKKNTTRKIVKHIRGKAHGPITRLMSPSDLGEALKPFVFLDLVDAHGPSLQALAGMPLHPHSGIATVTVFTKGGMRFDDPENGTGVIGYGGVEWLRAGSGVWHGKEMSLGNVQHLSGFQLWLLLPPELENEPPQSRYIEAKDMRNVGPAHIIIGEYENVQSPVPAPEGINYLMVTLQPEEEWQYMPPIIIV</sequence>
<keyword evidence="2" id="KW-0408">Iron</keyword>
<dbReference type="InterPro" id="IPR014710">
    <property type="entry name" value="RmlC-like_jellyroll"/>
</dbReference>
<dbReference type="EMBL" id="NVUS01000011">
    <property type="protein sequence ID" value="PCJ00573.1"/>
    <property type="molecule type" value="Genomic_DNA"/>
</dbReference>
<dbReference type="PIRSF" id="PIRSF006232">
    <property type="entry name" value="Pirin"/>
    <property type="match status" value="1"/>
</dbReference>
<reference key="1">
    <citation type="submission" date="2017-08" db="EMBL/GenBank/DDBJ databases">
        <title>A dynamic microbial community with high functional redundancy inhabits the cold, oxic subseafloor aquifer.</title>
        <authorList>
            <person name="Tully B.J."/>
            <person name="Wheat C.G."/>
            <person name="Glazer B.T."/>
            <person name="Huber J.A."/>
        </authorList>
    </citation>
    <scope>NUCLEOTIDE SEQUENCE [LARGE SCALE GENOMIC DNA]</scope>
</reference>
<feature type="binding site" evidence="2">
    <location>
        <position position="106"/>
    </location>
    <ligand>
        <name>Fe cation</name>
        <dbReference type="ChEBI" id="CHEBI:24875"/>
    </ligand>
</feature>
<dbReference type="Pfam" id="PF02678">
    <property type="entry name" value="Pirin"/>
    <property type="match status" value="1"/>
</dbReference>
<dbReference type="InterPro" id="IPR003829">
    <property type="entry name" value="Pirin_N_dom"/>
</dbReference>
<proteinExistence type="inferred from homology"/>
<organism evidence="5">
    <name type="scientific">OCS116 cluster bacterium</name>
    <dbReference type="NCBI Taxonomy" id="2030921"/>
    <lineage>
        <taxon>Bacteria</taxon>
        <taxon>Pseudomonadati</taxon>
        <taxon>Pseudomonadota</taxon>
        <taxon>Alphaproteobacteria</taxon>
        <taxon>OCS116 cluster</taxon>
    </lineage>
</organism>
<comment type="caution">
    <text evidence="5">The sequence shown here is derived from an EMBL/GenBank/DDBJ whole genome shotgun (WGS) entry which is preliminary data.</text>
</comment>
<dbReference type="GO" id="GO:0046872">
    <property type="term" value="F:metal ion binding"/>
    <property type="evidence" value="ECO:0007669"/>
    <property type="project" value="UniProtKB-KW"/>
</dbReference>
<dbReference type="InterPro" id="IPR012093">
    <property type="entry name" value="Pirin"/>
</dbReference>